<evidence type="ECO:0000259" key="4">
    <source>
        <dbReference type="PROSITE" id="PS52009"/>
    </source>
</evidence>
<comment type="caution">
    <text evidence="5">The sequence shown here is derived from an EMBL/GenBank/DDBJ whole genome shotgun (WGS) entry which is preliminary data.</text>
</comment>
<name>A0ABU1UXH7_9GAMM</name>
<accession>A0ABU1UXH7</accession>
<dbReference type="InterPro" id="IPR051822">
    <property type="entry name" value="Glycosyl_Hydrolase_84"/>
</dbReference>
<dbReference type="InterPro" id="IPR017853">
    <property type="entry name" value="GH"/>
</dbReference>
<dbReference type="Gene3D" id="3.20.20.80">
    <property type="entry name" value="Glycosidases"/>
    <property type="match status" value="1"/>
</dbReference>
<dbReference type="InterPro" id="IPR011496">
    <property type="entry name" value="O-GlcNAcase_cat"/>
</dbReference>
<evidence type="ECO:0000256" key="3">
    <source>
        <dbReference type="PROSITE-ProRule" id="PRU01353"/>
    </source>
</evidence>
<comment type="similarity">
    <text evidence="3">Belongs to the glycosyl hydrolase 84 family.</text>
</comment>
<keyword evidence="1 3" id="KW-0378">Hydrolase</keyword>
<feature type="domain" description="GH84" evidence="4">
    <location>
        <begin position="9"/>
        <end position="281"/>
    </location>
</feature>
<dbReference type="Proteomes" id="UP001253595">
    <property type="component" value="Unassembled WGS sequence"/>
</dbReference>
<gene>
    <name evidence="5" type="ORF">J2X05_001928</name>
</gene>
<dbReference type="SUPFAM" id="SSF51445">
    <property type="entry name" value="(Trans)glycosidases"/>
    <property type="match status" value="1"/>
</dbReference>
<dbReference type="Pfam" id="PF07555">
    <property type="entry name" value="NAGidase"/>
    <property type="match status" value="1"/>
</dbReference>
<reference evidence="5 6" key="1">
    <citation type="submission" date="2023-07" db="EMBL/GenBank/DDBJ databases">
        <title>Sorghum-associated microbial communities from plants grown in Nebraska, USA.</title>
        <authorList>
            <person name="Schachtman D."/>
        </authorList>
    </citation>
    <scope>NUCLEOTIDE SEQUENCE [LARGE SCALE GENOMIC DNA]</scope>
    <source>
        <strain evidence="5 6">BE190</strain>
    </source>
</reference>
<dbReference type="PANTHER" id="PTHR13170">
    <property type="entry name" value="O-GLCNACASE"/>
    <property type="match status" value="1"/>
</dbReference>
<organism evidence="5 6">
    <name type="scientific">Cellvibrio fibrivorans</name>
    <dbReference type="NCBI Taxonomy" id="126350"/>
    <lineage>
        <taxon>Bacteria</taxon>
        <taxon>Pseudomonadati</taxon>
        <taxon>Pseudomonadota</taxon>
        <taxon>Gammaproteobacteria</taxon>
        <taxon>Cellvibrionales</taxon>
        <taxon>Cellvibrionaceae</taxon>
        <taxon>Cellvibrio</taxon>
    </lineage>
</organism>
<protein>
    <recommendedName>
        <fullName evidence="4">GH84 domain-containing protein</fullName>
    </recommendedName>
</protein>
<evidence type="ECO:0000256" key="2">
    <source>
        <dbReference type="ARBA" id="ARBA00023295"/>
    </source>
</evidence>
<proteinExistence type="inferred from homology"/>
<dbReference type="PANTHER" id="PTHR13170:SF16">
    <property type="entry name" value="PROTEIN O-GLCNACASE"/>
    <property type="match status" value="1"/>
</dbReference>
<keyword evidence="6" id="KW-1185">Reference proteome</keyword>
<dbReference type="PROSITE" id="PS52009">
    <property type="entry name" value="GH84"/>
    <property type="match status" value="1"/>
</dbReference>
<keyword evidence="2 3" id="KW-0326">Glycosidase</keyword>
<sequence length="361" mass="41679">MHTNKNYTASLGVIEGFFGRSWSWQDRKNYAQFLALNEYGFYIYAPKDDKNLRRQWQIDWPVDIKKSLANLRQIYRAANVQFGIGLSPHEIYLDNTRNQRAQLDLRIQQINQLEPDILCILFDDMRGDIPGLAQIQIDIAHQTAAASNAKKIIFCPTYYSFDPVLERVFGPMPENYWQTFAQQLDKSIDMFWTGEKVCSTNYPAEHLAQVTELIGRKPFLWDNYPVNDGAVKSNLLQLRAFDQGHSQLADKVAGHAVNPMNQPWLSQIPLASLPLAYREKENYSADAAFTNICSYLCGDVLAKQLQQDTHQLQDLGLKKLSQQERYLLQTTYQRFGNNPYAQEIIAWLNDEYQFDPACLTE</sequence>
<dbReference type="EMBL" id="JAVDVX010000003">
    <property type="protein sequence ID" value="MDR7089906.1"/>
    <property type="molecule type" value="Genomic_DNA"/>
</dbReference>
<feature type="active site" description="Proton donor" evidence="3">
    <location>
        <position position="124"/>
    </location>
</feature>
<evidence type="ECO:0000256" key="1">
    <source>
        <dbReference type="ARBA" id="ARBA00022801"/>
    </source>
</evidence>
<evidence type="ECO:0000313" key="6">
    <source>
        <dbReference type="Proteomes" id="UP001253595"/>
    </source>
</evidence>
<dbReference type="RefSeq" id="WP_310071749.1">
    <property type="nucleotide sequence ID" value="NZ_JAVDVX010000003.1"/>
</dbReference>
<evidence type="ECO:0000313" key="5">
    <source>
        <dbReference type="EMBL" id="MDR7089906.1"/>
    </source>
</evidence>